<dbReference type="EMBL" id="CP111017">
    <property type="protein sequence ID" value="WAR07412.1"/>
    <property type="molecule type" value="Genomic_DNA"/>
</dbReference>
<proteinExistence type="inferred from homology"/>
<evidence type="ECO:0000313" key="2">
    <source>
        <dbReference type="EMBL" id="WAR07412.1"/>
    </source>
</evidence>
<dbReference type="Pfam" id="PF04749">
    <property type="entry name" value="PLAC8"/>
    <property type="match status" value="1"/>
</dbReference>
<gene>
    <name evidence="2" type="ORF">MAR_017370</name>
</gene>
<dbReference type="NCBIfam" id="TIGR01571">
    <property type="entry name" value="A_thal_Cys_rich"/>
    <property type="match status" value="1"/>
</dbReference>
<protein>
    <submittedName>
        <fullName evidence="2">PCR8-like protein</fullName>
    </submittedName>
</protein>
<sequence>MDPRQNNNYESITQNGAQNCAINNDHVTYPPYNGVNGHAPPCGPDAPYEDAPPPYTAVASSPEGQGQFHNIAQIGNTPNGNGAVQPPSYGVALNRYDGWSNSLCGCFNDTHLATSTCILPCVTFGRTAETVGECDCILGSLAFMVPVFNVVLWSRVRGKVRESKGIPGDVRGDCLRILLCPFCALMQEAQEVLPREPSDPRMRRY</sequence>
<comment type="similarity">
    <text evidence="1">Belongs to the cornifelin family.</text>
</comment>
<dbReference type="InterPro" id="IPR006461">
    <property type="entry name" value="PLAC_motif_containing"/>
</dbReference>
<keyword evidence="3" id="KW-1185">Reference proteome</keyword>
<organism evidence="2 3">
    <name type="scientific">Mya arenaria</name>
    <name type="common">Soft-shell clam</name>
    <dbReference type="NCBI Taxonomy" id="6604"/>
    <lineage>
        <taxon>Eukaryota</taxon>
        <taxon>Metazoa</taxon>
        <taxon>Spiralia</taxon>
        <taxon>Lophotrochozoa</taxon>
        <taxon>Mollusca</taxon>
        <taxon>Bivalvia</taxon>
        <taxon>Autobranchia</taxon>
        <taxon>Heteroconchia</taxon>
        <taxon>Euheterodonta</taxon>
        <taxon>Imparidentia</taxon>
        <taxon>Neoheterodontei</taxon>
        <taxon>Myida</taxon>
        <taxon>Myoidea</taxon>
        <taxon>Myidae</taxon>
        <taxon>Mya</taxon>
    </lineage>
</organism>
<evidence type="ECO:0000256" key="1">
    <source>
        <dbReference type="ARBA" id="ARBA00009024"/>
    </source>
</evidence>
<name>A0ABY7EER3_MYAAR</name>
<accession>A0ABY7EER3</accession>
<reference evidence="2" key="1">
    <citation type="submission" date="2022-11" db="EMBL/GenBank/DDBJ databases">
        <title>Centuries of genome instability and evolution in soft-shell clam transmissible cancer (bioRxiv).</title>
        <authorList>
            <person name="Hart S.F.M."/>
            <person name="Yonemitsu M.A."/>
            <person name="Giersch R.M."/>
            <person name="Beal B.F."/>
            <person name="Arriagada G."/>
            <person name="Davis B.W."/>
            <person name="Ostrander E.A."/>
            <person name="Goff S.P."/>
            <person name="Metzger M.J."/>
        </authorList>
    </citation>
    <scope>NUCLEOTIDE SEQUENCE</scope>
    <source>
        <strain evidence="2">MELC-2E11</strain>
        <tissue evidence="2">Siphon/mantle</tissue>
    </source>
</reference>
<dbReference type="Proteomes" id="UP001164746">
    <property type="component" value="Chromosome 6"/>
</dbReference>
<dbReference type="PANTHER" id="PTHR15907">
    <property type="entry name" value="DUF614 FAMILY PROTEIN-RELATED"/>
    <property type="match status" value="1"/>
</dbReference>
<evidence type="ECO:0000313" key="3">
    <source>
        <dbReference type="Proteomes" id="UP001164746"/>
    </source>
</evidence>